<feature type="region of interest" description="Disordered" evidence="1">
    <location>
        <begin position="69"/>
        <end position="88"/>
    </location>
</feature>
<name>A0A6A0AN75_9ACTN</name>
<comment type="caution">
    <text evidence="2">The sequence shown here is derived from an EMBL/GenBank/DDBJ whole genome shotgun (WGS) entry which is preliminary data.</text>
</comment>
<dbReference type="Proteomes" id="UP000484988">
    <property type="component" value="Unassembled WGS sequence"/>
</dbReference>
<reference evidence="2 3" key="1">
    <citation type="submission" date="2020-02" db="EMBL/GenBank/DDBJ databases">
        <title>Whole Genome Shotgun Sequence of Streptomyces sp. strain CWH03.</title>
        <authorList>
            <person name="Dohra H."/>
            <person name="Kodani S."/>
            <person name="Yamamura H."/>
        </authorList>
    </citation>
    <scope>NUCLEOTIDE SEQUENCE [LARGE SCALE GENOMIC DNA]</scope>
    <source>
        <strain evidence="2 3">CWH03</strain>
    </source>
</reference>
<evidence type="ECO:0000256" key="1">
    <source>
        <dbReference type="SAM" id="MobiDB-lite"/>
    </source>
</evidence>
<organism evidence="2 3">
    <name type="scientific">Streptomyces pacificus</name>
    <dbReference type="NCBI Taxonomy" id="2705029"/>
    <lineage>
        <taxon>Bacteria</taxon>
        <taxon>Bacillati</taxon>
        <taxon>Actinomycetota</taxon>
        <taxon>Actinomycetes</taxon>
        <taxon>Kitasatosporales</taxon>
        <taxon>Streptomycetaceae</taxon>
        <taxon>Streptomyces</taxon>
    </lineage>
</organism>
<evidence type="ECO:0000313" key="3">
    <source>
        <dbReference type="Proteomes" id="UP000484988"/>
    </source>
</evidence>
<dbReference type="AlphaFoldDB" id="A0A6A0AN75"/>
<evidence type="ECO:0008006" key="4">
    <source>
        <dbReference type="Google" id="ProtNLM"/>
    </source>
</evidence>
<evidence type="ECO:0000313" key="2">
    <source>
        <dbReference type="EMBL" id="GFH34292.1"/>
    </source>
</evidence>
<sequence length="130" mass="13510">MSINANTRQLDALASVFRVNGVRAQIQVRAVVARGALNVKNGWRANAAATAGRHARLYPSSVSYDMKPHPTGAAAEIGPDKSRPQGALGNLLEFGSVKNPPHMDGARALAAEAAEFTAHVAAIGAQMGRG</sequence>
<dbReference type="RefSeq" id="WP_173261063.1">
    <property type="nucleotide sequence ID" value="NZ_BLLG01000001.1"/>
</dbReference>
<proteinExistence type="predicted"/>
<accession>A0A6A0AN75</accession>
<protein>
    <recommendedName>
        <fullName evidence="4">HK97 gp10 family phage protein</fullName>
    </recommendedName>
</protein>
<keyword evidence="3" id="KW-1185">Reference proteome</keyword>
<gene>
    <name evidence="2" type="ORF">SCWH03_05060</name>
</gene>
<dbReference type="EMBL" id="BLLG01000001">
    <property type="protein sequence ID" value="GFH34292.1"/>
    <property type="molecule type" value="Genomic_DNA"/>
</dbReference>